<keyword evidence="7 10" id="KW-0472">Membrane</keyword>
<feature type="transmembrane region" description="Helical" evidence="10">
    <location>
        <begin position="314"/>
        <end position="333"/>
    </location>
</feature>
<name>A0A833VP55_9HYME</name>
<dbReference type="GO" id="GO:0005549">
    <property type="term" value="F:odorant binding"/>
    <property type="evidence" value="ECO:0007669"/>
    <property type="project" value="InterPro"/>
</dbReference>
<reference evidence="11" key="1">
    <citation type="submission" date="2019-11" db="EMBL/GenBank/DDBJ databases">
        <title>The nuclear and mitochondrial genomes of Frieseomelitta varia - a highly eusocial stingless bee (Meliponini) with a permanently sterile worker caste.</title>
        <authorList>
            <person name="Freitas F.C.P."/>
            <person name="Lourenco A.P."/>
            <person name="Nunes F.M.F."/>
            <person name="Paschoal A.R."/>
            <person name="Abreu F.C.P."/>
            <person name="Barbin F.O."/>
            <person name="Bataglia L."/>
            <person name="Cardoso-Junior C.A.M."/>
            <person name="Cervoni M.S."/>
            <person name="Silva S.R."/>
            <person name="Dalarmi F."/>
            <person name="Del Lama M.A."/>
            <person name="Depintor T.S."/>
            <person name="Ferreira K.M."/>
            <person name="Goria P.S."/>
            <person name="Jaskot M.C."/>
            <person name="Lago D.C."/>
            <person name="Luna-Lucena D."/>
            <person name="Moda L.M."/>
            <person name="Nascimento L."/>
            <person name="Pedrino M."/>
            <person name="Rabico F.O."/>
            <person name="Sanches F.C."/>
            <person name="Santos D.E."/>
            <person name="Santos C.G."/>
            <person name="Vieira J."/>
            <person name="Lopes T.F."/>
            <person name="Barchuk A.R."/>
            <person name="Hartfelder K."/>
            <person name="Simoes Z.L.P."/>
            <person name="Bitondi M.M.G."/>
            <person name="Pinheiro D.G."/>
        </authorList>
    </citation>
    <scope>NUCLEOTIDE SEQUENCE</scope>
    <source>
        <strain evidence="11">USP_RPSP 00005682</strain>
        <tissue evidence="11">Whole individual</tissue>
    </source>
</reference>
<keyword evidence="6 10" id="KW-1133">Transmembrane helix</keyword>
<comment type="caution">
    <text evidence="11">The sequence shown here is derived from an EMBL/GenBank/DDBJ whole genome shotgun (WGS) entry which is preliminary data.</text>
</comment>
<dbReference type="GO" id="GO:0005886">
    <property type="term" value="C:plasma membrane"/>
    <property type="evidence" value="ECO:0007669"/>
    <property type="project" value="UniProtKB-SubCell"/>
</dbReference>
<keyword evidence="12" id="KW-1185">Reference proteome</keyword>
<evidence type="ECO:0000256" key="1">
    <source>
        <dbReference type="ARBA" id="ARBA00004651"/>
    </source>
</evidence>
<protein>
    <recommendedName>
        <fullName evidence="10">Odorant receptor</fullName>
    </recommendedName>
</protein>
<dbReference type="InterPro" id="IPR004117">
    <property type="entry name" value="7tm6_olfct_rcpt"/>
</dbReference>
<organism evidence="11 12">
    <name type="scientific">Frieseomelitta varia</name>
    <dbReference type="NCBI Taxonomy" id="561572"/>
    <lineage>
        <taxon>Eukaryota</taxon>
        <taxon>Metazoa</taxon>
        <taxon>Ecdysozoa</taxon>
        <taxon>Arthropoda</taxon>
        <taxon>Hexapoda</taxon>
        <taxon>Insecta</taxon>
        <taxon>Pterygota</taxon>
        <taxon>Neoptera</taxon>
        <taxon>Endopterygota</taxon>
        <taxon>Hymenoptera</taxon>
        <taxon>Apocrita</taxon>
        <taxon>Aculeata</taxon>
        <taxon>Apoidea</taxon>
        <taxon>Anthophila</taxon>
        <taxon>Apidae</taxon>
        <taxon>Frieseomelitta</taxon>
    </lineage>
</organism>
<evidence type="ECO:0000256" key="9">
    <source>
        <dbReference type="ARBA" id="ARBA00023224"/>
    </source>
</evidence>
<evidence type="ECO:0000256" key="3">
    <source>
        <dbReference type="ARBA" id="ARBA00022606"/>
    </source>
</evidence>
<dbReference type="AlphaFoldDB" id="A0A833VP55"/>
<dbReference type="PANTHER" id="PTHR21137:SF35">
    <property type="entry name" value="ODORANT RECEPTOR 19A-RELATED"/>
    <property type="match status" value="1"/>
</dbReference>
<keyword evidence="5 10" id="KW-0552">Olfaction</keyword>
<evidence type="ECO:0000256" key="10">
    <source>
        <dbReference type="RuleBase" id="RU351113"/>
    </source>
</evidence>
<keyword evidence="4 10" id="KW-0812">Transmembrane</keyword>
<keyword evidence="9 10" id="KW-0807">Transducer</keyword>
<dbReference type="PANTHER" id="PTHR21137">
    <property type="entry name" value="ODORANT RECEPTOR"/>
    <property type="match status" value="1"/>
</dbReference>
<evidence type="ECO:0000256" key="4">
    <source>
        <dbReference type="ARBA" id="ARBA00022692"/>
    </source>
</evidence>
<keyword evidence="3 10" id="KW-0716">Sensory transduction</keyword>
<comment type="subcellular location">
    <subcellularLocation>
        <location evidence="1 10">Cell membrane</location>
        <topology evidence="1 10">Multi-pass membrane protein</topology>
    </subcellularLocation>
</comment>
<evidence type="ECO:0000256" key="2">
    <source>
        <dbReference type="ARBA" id="ARBA00022475"/>
    </source>
</evidence>
<evidence type="ECO:0000313" key="12">
    <source>
        <dbReference type="Proteomes" id="UP000655588"/>
    </source>
</evidence>
<dbReference type="Proteomes" id="UP000655588">
    <property type="component" value="Unassembled WGS sequence"/>
</dbReference>
<feature type="transmembrane region" description="Helical" evidence="10">
    <location>
        <begin position="169"/>
        <end position="191"/>
    </location>
</feature>
<evidence type="ECO:0000256" key="5">
    <source>
        <dbReference type="ARBA" id="ARBA00022725"/>
    </source>
</evidence>
<evidence type="ECO:0000313" key="11">
    <source>
        <dbReference type="EMBL" id="KAF3426626.1"/>
    </source>
</evidence>
<keyword evidence="8 10" id="KW-0675">Receptor</keyword>
<feature type="transmembrane region" description="Helical" evidence="10">
    <location>
        <begin position="421"/>
        <end position="442"/>
    </location>
</feature>
<evidence type="ECO:0000256" key="6">
    <source>
        <dbReference type="ARBA" id="ARBA00022989"/>
    </source>
</evidence>
<dbReference type="GO" id="GO:0007165">
    <property type="term" value="P:signal transduction"/>
    <property type="evidence" value="ECO:0007669"/>
    <property type="project" value="UniProtKB-KW"/>
</dbReference>
<sequence>MHFAIIRESNLCHFSYIPSLKEMMAFLYLNNITGFTTFGNTITRHVSQSLSSSVLAVQHIGVSFVGPENVLCVLNLHVVYQFRMLQNTLLNLWSDIDKETDIVAYSNKCYEILKKCIQKHQSLIEYSAKLEDIFTLPILSTMVIFSVLMCFDTYEMILGDIPTGTRLTFVFHMLGIFFYIIFFTYICHGLVEESSNISMALYSGWWTILPMNESGKMMRKDMNIIMMKSMRPCHLTAGGFFPVIMETSTTESIEYVGDVLQENAHHLSSDYSTSIMHVLHNRNVSIIWASFLMKIVGLWLAADQNEQCRRDFALIYTLGALFISICIALRDIYHTWGNFSEYWSKDSLKIPQKKQANLQTNFDCVFISCNILYVMVVFLKIGILYRHKIEFFNLLMFTQKNFWRPYHDPQEILIVTECKKICNVCVVLLIFCAQGSCAGYMITPLIDLMKRFLLFSEYREKRI</sequence>
<proteinExistence type="inferred from homology"/>
<comment type="similarity">
    <text evidence="10">Belongs to the insect chemoreceptor superfamily. Heteromeric odorant receptor channel (TC 1.A.69) family.</text>
</comment>
<gene>
    <name evidence="11" type="ORF">E2986_13969</name>
</gene>
<accession>A0A833VP55</accession>
<keyword evidence="2" id="KW-1003">Cell membrane</keyword>
<dbReference type="GO" id="GO:0004984">
    <property type="term" value="F:olfactory receptor activity"/>
    <property type="evidence" value="ECO:0007669"/>
    <property type="project" value="InterPro"/>
</dbReference>
<evidence type="ECO:0000256" key="8">
    <source>
        <dbReference type="ARBA" id="ARBA00023170"/>
    </source>
</evidence>
<dbReference type="Pfam" id="PF02949">
    <property type="entry name" value="7tm_6"/>
    <property type="match status" value="1"/>
</dbReference>
<feature type="transmembrane region" description="Helical" evidence="10">
    <location>
        <begin position="365"/>
        <end position="385"/>
    </location>
</feature>
<dbReference type="EMBL" id="WNWW01000307">
    <property type="protein sequence ID" value="KAF3426626.1"/>
    <property type="molecule type" value="Genomic_DNA"/>
</dbReference>
<feature type="transmembrane region" description="Helical" evidence="10">
    <location>
        <begin position="134"/>
        <end position="157"/>
    </location>
</feature>
<comment type="caution">
    <text evidence="10">Lacks conserved residue(s) required for the propagation of feature annotation.</text>
</comment>
<evidence type="ECO:0000256" key="7">
    <source>
        <dbReference type="ARBA" id="ARBA00023136"/>
    </source>
</evidence>